<reference evidence="3 4" key="1">
    <citation type="submission" date="2020-08" db="EMBL/GenBank/DDBJ databases">
        <title>Genomic Encyclopedia of Type Strains, Phase IV (KMG-IV): sequencing the most valuable type-strain genomes for metagenomic binning, comparative biology and taxonomic classification.</title>
        <authorList>
            <person name="Goeker M."/>
        </authorList>
    </citation>
    <scope>NUCLEOTIDE SEQUENCE [LARGE SCALE GENOMIC DNA]</scope>
    <source>
        <strain evidence="3 4">YIM 65646</strain>
    </source>
</reference>
<keyword evidence="4" id="KW-1185">Reference proteome</keyword>
<evidence type="ECO:0000256" key="2">
    <source>
        <dbReference type="SAM" id="Phobius"/>
    </source>
</evidence>
<dbReference type="RefSeq" id="WP_184792106.1">
    <property type="nucleotide sequence ID" value="NZ_BONT01000001.1"/>
</dbReference>
<sequence>MTYPGPQQPTGPVPPQGFPPPPPQGFPPPSPRRKSRAALWIAMASVLVFVVLVGGAAGLYAAGVIGPGDDPATPQEPVNQTHKYDAEVCERIDLSVYERFGKPDGAVSAVPNDTDTDDFIGCNITFSGDAFVGGTLMMTLWFYQNPESAIEKMGYSGVGPLMDEVEALPAGSWDEGTWGWRLQNDGEAVDVDLVSRHANLVVEVVWHWTGEVIAPSIHRDAVLETAESAFAVA</sequence>
<dbReference type="EMBL" id="JACHGT010000019">
    <property type="protein sequence ID" value="MBB6039071.1"/>
    <property type="molecule type" value="Genomic_DNA"/>
</dbReference>
<feature type="region of interest" description="Disordered" evidence="1">
    <location>
        <begin position="1"/>
        <end position="33"/>
    </location>
</feature>
<proteinExistence type="predicted"/>
<keyword evidence="2" id="KW-0472">Membrane</keyword>
<dbReference type="AlphaFoldDB" id="A0A841FP28"/>
<name>A0A841FP28_9ACTN</name>
<feature type="transmembrane region" description="Helical" evidence="2">
    <location>
        <begin position="37"/>
        <end position="61"/>
    </location>
</feature>
<organism evidence="3 4">
    <name type="scientific">Phytomonospora endophytica</name>
    <dbReference type="NCBI Taxonomy" id="714109"/>
    <lineage>
        <taxon>Bacteria</taxon>
        <taxon>Bacillati</taxon>
        <taxon>Actinomycetota</taxon>
        <taxon>Actinomycetes</taxon>
        <taxon>Micromonosporales</taxon>
        <taxon>Micromonosporaceae</taxon>
        <taxon>Phytomonospora</taxon>
    </lineage>
</organism>
<feature type="compositionally biased region" description="Pro residues" evidence="1">
    <location>
        <begin position="1"/>
        <end position="30"/>
    </location>
</feature>
<dbReference type="Proteomes" id="UP000548476">
    <property type="component" value="Unassembled WGS sequence"/>
</dbReference>
<evidence type="ECO:0000313" key="4">
    <source>
        <dbReference type="Proteomes" id="UP000548476"/>
    </source>
</evidence>
<evidence type="ECO:0000313" key="3">
    <source>
        <dbReference type="EMBL" id="MBB6039071.1"/>
    </source>
</evidence>
<comment type="caution">
    <text evidence="3">The sequence shown here is derived from an EMBL/GenBank/DDBJ whole genome shotgun (WGS) entry which is preliminary data.</text>
</comment>
<keyword evidence="2" id="KW-1133">Transmembrane helix</keyword>
<keyword evidence="2" id="KW-0812">Transmembrane</keyword>
<evidence type="ECO:0000256" key="1">
    <source>
        <dbReference type="SAM" id="MobiDB-lite"/>
    </source>
</evidence>
<accession>A0A841FP28</accession>
<gene>
    <name evidence="3" type="ORF">HNR73_006960</name>
</gene>
<protein>
    <submittedName>
        <fullName evidence="3">Uncharacterized protein</fullName>
    </submittedName>
</protein>